<evidence type="ECO:0000313" key="6">
    <source>
        <dbReference type="EMBL" id="MDO3382783.1"/>
    </source>
</evidence>
<feature type="domain" description="Type III secretion system flagellar brake protein YcgR PilZN" evidence="5">
    <location>
        <begin position="18"/>
        <end position="101"/>
    </location>
</feature>
<dbReference type="Pfam" id="PF12945">
    <property type="entry name" value="PilZNR"/>
    <property type="match status" value="1"/>
</dbReference>
<accession>A0ABT8TI54</accession>
<dbReference type="InterPro" id="IPR009926">
    <property type="entry name" value="T3SS_YcgR_PilZN"/>
</dbReference>
<evidence type="ECO:0000256" key="2">
    <source>
        <dbReference type="ARBA" id="ARBA00022741"/>
    </source>
</evidence>
<evidence type="ECO:0000256" key="1">
    <source>
        <dbReference type="ARBA" id="ARBA00022636"/>
    </source>
</evidence>
<keyword evidence="3" id="KW-0975">Bacterial flagellum</keyword>
<proteinExistence type="predicted"/>
<comment type="caution">
    <text evidence="6">The sequence shown here is derived from an EMBL/GenBank/DDBJ whole genome shotgun (WGS) entry which is preliminary data.</text>
</comment>
<evidence type="ECO:0000313" key="7">
    <source>
        <dbReference type="Proteomes" id="UP001168380"/>
    </source>
</evidence>
<keyword evidence="6" id="KW-0966">Cell projection</keyword>
<dbReference type="SUPFAM" id="SSF141371">
    <property type="entry name" value="PilZ domain-like"/>
    <property type="match status" value="2"/>
</dbReference>
<keyword evidence="7" id="KW-1185">Reference proteome</keyword>
<reference evidence="6" key="1">
    <citation type="submission" date="2023-07" db="EMBL/GenBank/DDBJ databases">
        <title>Gilvimarinus algae sp. nov., isolated from the surface of Kelp.</title>
        <authorList>
            <person name="Sun Y.Y."/>
            <person name="Gong Y."/>
            <person name="Du Z.J."/>
        </authorList>
    </citation>
    <scope>NUCLEOTIDE SEQUENCE</scope>
    <source>
        <strain evidence="6">SDUM040014</strain>
    </source>
</reference>
<evidence type="ECO:0000259" key="4">
    <source>
        <dbReference type="Pfam" id="PF07238"/>
    </source>
</evidence>
<evidence type="ECO:0000259" key="5">
    <source>
        <dbReference type="Pfam" id="PF12945"/>
    </source>
</evidence>
<dbReference type="EMBL" id="JAULRT010000059">
    <property type="protein sequence ID" value="MDO3382783.1"/>
    <property type="molecule type" value="Genomic_DNA"/>
</dbReference>
<organism evidence="6 7">
    <name type="scientific">Gilvimarinus algae</name>
    <dbReference type="NCBI Taxonomy" id="3058037"/>
    <lineage>
        <taxon>Bacteria</taxon>
        <taxon>Pseudomonadati</taxon>
        <taxon>Pseudomonadota</taxon>
        <taxon>Gammaproteobacteria</taxon>
        <taxon>Cellvibrionales</taxon>
        <taxon>Cellvibrionaceae</taxon>
        <taxon>Gilvimarinus</taxon>
    </lineage>
</organism>
<keyword evidence="6" id="KW-0282">Flagellum</keyword>
<name>A0ABT8TI54_9GAMM</name>
<feature type="domain" description="PilZ" evidence="4">
    <location>
        <begin position="110"/>
        <end position="221"/>
    </location>
</feature>
<keyword evidence="1" id="KW-0973">c-di-GMP</keyword>
<dbReference type="InterPro" id="IPR009875">
    <property type="entry name" value="PilZ_domain"/>
</dbReference>
<gene>
    <name evidence="6" type="ORF">QWI16_11450</name>
</gene>
<dbReference type="RefSeq" id="WP_302713268.1">
    <property type="nucleotide sequence ID" value="NZ_JAULRT010000059.1"/>
</dbReference>
<protein>
    <submittedName>
        <fullName evidence="6">Flagellar brake protein</fullName>
    </submittedName>
</protein>
<dbReference type="Gene3D" id="2.30.110.10">
    <property type="entry name" value="Electron Transport, Fmn-binding Protein, Chain A"/>
    <property type="match status" value="1"/>
</dbReference>
<sequence>MIGLSESMEFEDLKLPQGTALQLQVTNSAGQPERFSCRFVGAVPGRSLIFSVPRSSGKLARFRPGQKMAVRLMVANGIGLFASVVEAQGTEPYPLLYVSYPESVTFKGIRSATRVAIDQPVEAENTSSLHGSQTSGIIADISITGARLELRDAIAEIGDQLTLSARVRIVDIELDLVVAAVVRSRVERSTQEQNQQLPAIYGVEFTERNPEAVLVLYAYVFSQIVEEQTPGESA</sequence>
<keyword evidence="2" id="KW-0547">Nucleotide-binding</keyword>
<keyword evidence="6" id="KW-0969">Cilium</keyword>
<dbReference type="Pfam" id="PF07238">
    <property type="entry name" value="PilZ"/>
    <property type="match status" value="1"/>
</dbReference>
<dbReference type="InterPro" id="IPR012349">
    <property type="entry name" value="Split_barrel_FMN-bd"/>
</dbReference>
<dbReference type="Gene3D" id="2.40.10.220">
    <property type="entry name" value="predicted glycosyltransferase like domains"/>
    <property type="match status" value="1"/>
</dbReference>
<dbReference type="Proteomes" id="UP001168380">
    <property type="component" value="Unassembled WGS sequence"/>
</dbReference>
<evidence type="ECO:0000256" key="3">
    <source>
        <dbReference type="ARBA" id="ARBA00023143"/>
    </source>
</evidence>